<evidence type="ECO:0008006" key="2">
    <source>
        <dbReference type="Google" id="ProtNLM"/>
    </source>
</evidence>
<sequence length="134" mass="15916">MEDITTKIYEAIINNEEIMKLVPKNNIKFFDYPNAQEIKDIVIVIDPLDTPKPDDFADNDNLTYEYLYQIDVFVKQNKGINGRVLSDRLVFLIQRMMWEVLGFGETSSIKPEYIKEFSIYRQAKRFEGKQYFKI</sequence>
<dbReference type="EMBL" id="MF417901">
    <property type="protein sequence ID" value="ASN70094.1"/>
    <property type="molecule type" value="Genomic_DNA"/>
</dbReference>
<name>A0A2H4J4E3_9CAUD</name>
<protein>
    <recommendedName>
        <fullName evidence="2">Tail completion protein</fullName>
    </recommendedName>
</protein>
<reference evidence="1" key="1">
    <citation type="submission" date="2017-06" db="EMBL/GenBank/DDBJ databases">
        <title>Novel phages from South African skin metaviromes.</title>
        <authorList>
            <person name="van Zyl L.J."/>
            <person name="Abrahams Y."/>
            <person name="Stander E.A."/>
            <person name="Kirby B.M."/>
            <person name="Clavaud C."/>
            <person name="Farcet C."/>
            <person name="Breton L."/>
            <person name="Trindade M.I."/>
        </authorList>
    </citation>
    <scope>NUCLEOTIDE SEQUENCE</scope>
</reference>
<organism evidence="1">
    <name type="scientific">uncultured Caudovirales phage</name>
    <dbReference type="NCBI Taxonomy" id="2100421"/>
    <lineage>
        <taxon>Viruses</taxon>
        <taxon>Duplodnaviria</taxon>
        <taxon>Heunggongvirae</taxon>
        <taxon>Uroviricota</taxon>
        <taxon>Caudoviricetes</taxon>
        <taxon>Peduoviridae</taxon>
        <taxon>Maltschvirus</taxon>
        <taxon>Maltschvirus maltsch</taxon>
    </lineage>
</organism>
<proteinExistence type="predicted"/>
<accession>A0A2H4J4E3</accession>
<gene>
    <name evidence="1" type="ORF">9S1_35</name>
</gene>
<evidence type="ECO:0000313" key="1">
    <source>
        <dbReference type="EMBL" id="ASN70094.1"/>
    </source>
</evidence>